<dbReference type="PANTHER" id="PTHR37625">
    <property type="entry name" value="OUTER MEMBRANE LIPOPROTEIN-RELATED"/>
    <property type="match status" value="1"/>
</dbReference>
<dbReference type="PROSITE" id="PS51257">
    <property type="entry name" value="PROKAR_LIPOPROTEIN"/>
    <property type="match status" value="1"/>
</dbReference>
<evidence type="ECO:0000313" key="4">
    <source>
        <dbReference type="Proteomes" id="UP001216674"/>
    </source>
</evidence>
<accession>A0ABT6AFU8</accession>
<evidence type="ECO:0000256" key="1">
    <source>
        <dbReference type="SAM" id="MobiDB-lite"/>
    </source>
</evidence>
<keyword evidence="2" id="KW-0732">Signal</keyword>
<evidence type="ECO:0000313" key="3">
    <source>
        <dbReference type="EMBL" id="MDF3831470.1"/>
    </source>
</evidence>
<dbReference type="InterPro" id="IPR038706">
    <property type="entry name" value="Type_VI_SciN-like_sf"/>
</dbReference>
<keyword evidence="4" id="KW-1185">Reference proteome</keyword>
<gene>
    <name evidence="3" type="primary">tssJ</name>
    <name evidence="3" type="ORF">P3W85_00610</name>
</gene>
<dbReference type="Gene3D" id="2.60.40.4150">
    <property type="entry name" value="Type VI secretion system, lipoprotein SciN"/>
    <property type="match status" value="1"/>
</dbReference>
<name>A0ABT6AFU8_9BURK</name>
<reference evidence="3 4" key="1">
    <citation type="submission" date="2023-03" db="EMBL/GenBank/DDBJ databases">
        <title>Draft assemblies of triclosan tolerant bacteria isolated from returned activated sludge.</title>
        <authorList>
            <person name="Van Hamelsveld S."/>
        </authorList>
    </citation>
    <scope>NUCLEOTIDE SEQUENCE [LARGE SCALE GENOMIC DNA]</scope>
    <source>
        <strain evidence="3 4">GW210010_S58</strain>
    </source>
</reference>
<dbReference type="Proteomes" id="UP001216674">
    <property type="component" value="Unassembled WGS sequence"/>
</dbReference>
<dbReference type="RefSeq" id="WP_276263345.1">
    <property type="nucleotide sequence ID" value="NZ_JARJLM010000008.1"/>
</dbReference>
<protein>
    <submittedName>
        <fullName evidence="3">Type VI secretion system lipoprotein TssJ</fullName>
    </submittedName>
</protein>
<dbReference type="Pfam" id="PF12790">
    <property type="entry name" value="T6SS-SciN"/>
    <property type="match status" value="1"/>
</dbReference>
<keyword evidence="3" id="KW-0449">Lipoprotein</keyword>
<feature type="region of interest" description="Disordered" evidence="1">
    <location>
        <begin position="112"/>
        <end position="145"/>
    </location>
</feature>
<proteinExistence type="predicted"/>
<dbReference type="InterPro" id="IPR017734">
    <property type="entry name" value="T6SS_SciN"/>
</dbReference>
<evidence type="ECO:0000256" key="2">
    <source>
        <dbReference type="SAM" id="SignalP"/>
    </source>
</evidence>
<dbReference type="EMBL" id="JARJLM010000008">
    <property type="protein sequence ID" value="MDF3831470.1"/>
    <property type="molecule type" value="Genomic_DNA"/>
</dbReference>
<organism evidence="3 4">
    <name type="scientific">Cupriavidus basilensis</name>
    <dbReference type="NCBI Taxonomy" id="68895"/>
    <lineage>
        <taxon>Bacteria</taxon>
        <taxon>Pseudomonadati</taxon>
        <taxon>Pseudomonadota</taxon>
        <taxon>Betaproteobacteria</taxon>
        <taxon>Burkholderiales</taxon>
        <taxon>Burkholderiaceae</taxon>
        <taxon>Cupriavidus</taxon>
    </lineage>
</organism>
<comment type="caution">
    <text evidence="3">The sequence shown here is derived from an EMBL/GenBank/DDBJ whole genome shotgun (WGS) entry which is preliminary data.</text>
</comment>
<feature type="chain" id="PRO_5045761317" evidence="2">
    <location>
        <begin position="24"/>
        <end position="313"/>
    </location>
</feature>
<dbReference type="NCBIfam" id="TIGR03352">
    <property type="entry name" value="VI_chp_3"/>
    <property type="match status" value="1"/>
</dbReference>
<feature type="signal peptide" evidence="2">
    <location>
        <begin position="1"/>
        <end position="23"/>
    </location>
</feature>
<dbReference type="PANTHER" id="PTHR37625:SF5">
    <property type="entry name" value="LIPOPROTEIN"/>
    <property type="match status" value="1"/>
</dbReference>
<sequence length="313" mass="33412">MTRALTILLLATLLSGCSTVGNALKKTGQVLMDPSIQVGSADDQPTQVALSLYASPDVNPNAQSDPPAAASASVAPLPLDIGKRNGPFAVNFSSRSRAELIASLRELLGHFEKNPPEGAPLPTVAAEPPRGTLRSPLPPPGYQPDEADLDTPLPLAAANTTDRAGGLAPGQYRAEHALADDAPPPASASKAAMPIAFRIIQLRDDSLLLNATFDQIQQDIKKALGSTFLRADDYVLLPGQFKFLSFRPLHEEANYLAIVADFGSTNDAVWKDVYRLEPRGRKYALLVSMQGNHVSIIDESRRPAPSSSPRSKH</sequence>